<dbReference type="Proteomes" id="UP000249547">
    <property type="component" value="Unassembled WGS sequence"/>
</dbReference>
<reference evidence="2 3" key="1">
    <citation type="submission" date="2018-06" db="EMBL/GenBank/DDBJ databases">
        <title>Genomic Encyclopedia of Archaeal and Bacterial Type Strains, Phase II (KMG-II): from individual species to whole genera.</title>
        <authorList>
            <person name="Goeker M."/>
        </authorList>
    </citation>
    <scope>NUCLEOTIDE SEQUENCE [LARGE SCALE GENOMIC DNA]</scope>
    <source>
        <strain evidence="2 3">DSM 23857</strain>
    </source>
</reference>
<keyword evidence="1" id="KW-1133">Transmembrane helix</keyword>
<dbReference type="AlphaFoldDB" id="A0A327QES7"/>
<protein>
    <submittedName>
        <fullName evidence="2">Uncharacterized protein</fullName>
    </submittedName>
</protein>
<feature type="transmembrane region" description="Helical" evidence="1">
    <location>
        <begin position="18"/>
        <end position="36"/>
    </location>
</feature>
<evidence type="ECO:0000256" key="1">
    <source>
        <dbReference type="SAM" id="Phobius"/>
    </source>
</evidence>
<keyword evidence="1" id="KW-0472">Membrane</keyword>
<gene>
    <name evidence="2" type="ORF">LX64_03524</name>
</gene>
<feature type="transmembrane region" description="Helical" evidence="1">
    <location>
        <begin position="66"/>
        <end position="86"/>
    </location>
</feature>
<dbReference type="EMBL" id="QLLL01000006">
    <property type="protein sequence ID" value="RAJ02505.1"/>
    <property type="molecule type" value="Genomic_DNA"/>
</dbReference>
<accession>A0A327QES7</accession>
<feature type="transmembrane region" description="Helical" evidence="1">
    <location>
        <begin position="42"/>
        <end position="59"/>
    </location>
</feature>
<evidence type="ECO:0000313" key="3">
    <source>
        <dbReference type="Proteomes" id="UP000249547"/>
    </source>
</evidence>
<evidence type="ECO:0000313" key="2">
    <source>
        <dbReference type="EMBL" id="RAJ02505.1"/>
    </source>
</evidence>
<keyword evidence="1" id="KW-0812">Transmembrane</keyword>
<comment type="caution">
    <text evidence="2">The sequence shown here is derived from an EMBL/GenBank/DDBJ whole genome shotgun (WGS) entry which is preliminary data.</text>
</comment>
<sequence>MEDAPKKTFTPVKSMAKLLLLLEWIGLSMILLVLTYASVHPFWYAVLFIAITVALYFILRSYSTALVVFHICCNLVLLILCAVLIVEIF</sequence>
<organism evidence="2 3">
    <name type="scientific">Chitinophaga skermanii</name>
    <dbReference type="NCBI Taxonomy" id="331697"/>
    <lineage>
        <taxon>Bacteria</taxon>
        <taxon>Pseudomonadati</taxon>
        <taxon>Bacteroidota</taxon>
        <taxon>Chitinophagia</taxon>
        <taxon>Chitinophagales</taxon>
        <taxon>Chitinophagaceae</taxon>
        <taxon>Chitinophaga</taxon>
    </lineage>
</organism>
<keyword evidence="3" id="KW-1185">Reference proteome</keyword>
<name>A0A327QES7_9BACT</name>
<proteinExistence type="predicted"/>